<reference evidence="2 3" key="1">
    <citation type="submission" date="2024-03" db="EMBL/GenBank/DDBJ databases">
        <authorList>
            <consortium name="ELIXIR-Norway"/>
            <consortium name="Elixir Norway"/>
        </authorList>
    </citation>
    <scope>NUCLEOTIDE SEQUENCE [LARGE SCALE GENOMIC DNA]</scope>
</reference>
<dbReference type="Proteomes" id="UP001497522">
    <property type="component" value="Chromosome 2"/>
</dbReference>
<evidence type="ECO:0000313" key="3">
    <source>
        <dbReference type="Proteomes" id="UP001497522"/>
    </source>
</evidence>
<organism evidence="2 3">
    <name type="scientific">Sphagnum jensenii</name>
    <dbReference type="NCBI Taxonomy" id="128206"/>
    <lineage>
        <taxon>Eukaryota</taxon>
        <taxon>Viridiplantae</taxon>
        <taxon>Streptophyta</taxon>
        <taxon>Embryophyta</taxon>
        <taxon>Bryophyta</taxon>
        <taxon>Sphagnophytina</taxon>
        <taxon>Sphagnopsida</taxon>
        <taxon>Sphagnales</taxon>
        <taxon>Sphagnaceae</taxon>
        <taxon>Sphagnum</taxon>
    </lineage>
</organism>
<evidence type="ECO:0000313" key="2">
    <source>
        <dbReference type="EMBL" id="CAK9871438.1"/>
    </source>
</evidence>
<proteinExistence type="predicted"/>
<evidence type="ECO:0000256" key="1">
    <source>
        <dbReference type="SAM" id="MobiDB-lite"/>
    </source>
</evidence>
<gene>
    <name evidence="2" type="ORF">CSSPJE1EN2_LOCUS14106</name>
</gene>
<accession>A0ABP1B8X1</accession>
<name>A0ABP1B8X1_9BRYO</name>
<keyword evidence="3" id="KW-1185">Reference proteome</keyword>
<feature type="region of interest" description="Disordered" evidence="1">
    <location>
        <begin position="231"/>
        <end position="251"/>
    </location>
</feature>
<protein>
    <submittedName>
        <fullName evidence="2">Uncharacterized protein</fullName>
    </submittedName>
</protein>
<dbReference type="EMBL" id="OZ023703">
    <property type="protein sequence ID" value="CAK9871438.1"/>
    <property type="molecule type" value="Genomic_DNA"/>
</dbReference>
<sequence length="251" mass="27854">MEKESGDDHAGEAALKRIAIPDGDLTKSSMFWIEELEKEKMLLSSSCKTMESETWEKKLTRSEKSTGIEKISATEHETHQITEEKKIVSTQSGESENWVMEREAAEAALEAKQMDFVKEKLQMVGRVSDFEMQLKKNMVEEQWELQQQEATWVVENGVSSLRLPEKKQIQAAILEDEFSNTGRKTRATNTCHDNQELMENNGASQAARSQGFQPCGIQTRATETCSGVGGALAGSSSAGVGTGSHFKEVKD</sequence>